<evidence type="ECO:0000256" key="3">
    <source>
        <dbReference type="ARBA" id="ARBA00022692"/>
    </source>
</evidence>
<feature type="transmembrane region" description="Helical" evidence="6">
    <location>
        <begin position="422"/>
        <end position="442"/>
    </location>
</feature>
<dbReference type="AlphaFoldDB" id="A0A0R2JP14"/>
<dbReference type="PRINTS" id="PR01036">
    <property type="entry name" value="TCRTETB"/>
</dbReference>
<dbReference type="PANTHER" id="PTHR42718:SF9">
    <property type="entry name" value="MAJOR FACILITATOR SUPERFAMILY MULTIDRUG TRANSPORTER MFSC"/>
    <property type="match status" value="1"/>
</dbReference>
<feature type="transmembrane region" description="Helical" evidence="6">
    <location>
        <begin position="292"/>
        <end position="311"/>
    </location>
</feature>
<keyword evidence="9" id="KW-1185">Reference proteome</keyword>
<dbReference type="InterPro" id="IPR011701">
    <property type="entry name" value="MFS"/>
</dbReference>
<evidence type="ECO:0000256" key="1">
    <source>
        <dbReference type="ARBA" id="ARBA00004651"/>
    </source>
</evidence>
<dbReference type="PROSITE" id="PS50850">
    <property type="entry name" value="MFS"/>
    <property type="match status" value="1"/>
</dbReference>
<keyword evidence="3 6" id="KW-0812">Transmembrane</keyword>
<evidence type="ECO:0000256" key="6">
    <source>
        <dbReference type="SAM" id="Phobius"/>
    </source>
</evidence>
<feature type="transmembrane region" description="Helical" evidence="6">
    <location>
        <begin position="109"/>
        <end position="127"/>
    </location>
</feature>
<reference evidence="8 9" key="1">
    <citation type="journal article" date="2015" name="Genome Announc.">
        <title>Expanding the biotechnology potential of lactobacilli through comparative genomics of 213 strains and associated genera.</title>
        <authorList>
            <person name="Sun Z."/>
            <person name="Harris H.M."/>
            <person name="McCann A."/>
            <person name="Guo C."/>
            <person name="Argimon S."/>
            <person name="Zhang W."/>
            <person name="Yang X."/>
            <person name="Jeffery I.B."/>
            <person name="Cooney J.C."/>
            <person name="Kagawa T.F."/>
            <person name="Liu W."/>
            <person name="Song Y."/>
            <person name="Salvetti E."/>
            <person name="Wrobel A."/>
            <person name="Rasinkangas P."/>
            <person name="Parkhill J."/>
            <person name="Rea M.C."/>
            <person name="O'Sullivan O."/>
            <person name="Ritari J."/>
            <person name="Douillard F.P."/>
            <person name="Paul Ross R."/>
            <person name="Yang R."/>
            <person name="Briner A.E."/>
            <person name="Felis G.E."/>
            <person name="de Vos W.M."/>
            <person name="Barrangou R."/>
            <person name="Klaenhammer T.R."/>
            <person name="Caufield P.W."/>
            <person name="Cui Y."/>
            <person name="Zhang H."/>
            <person name="O'Toole P.W."/>
        </authorList>
    </citation>
    <scope>NUCLEOTIDE SEQUENCE [LARGE SCALE GENOMIC DNA]</scope>
    <source>
        <strain evidence="8 9">DSM 20014</strain>
    </source>
</reference>
<dbReference type="PATRIC" id="fig|1620.3.peg.653"/>
<comment type="subcellular location">
    <subcellularLocation>
        <location evidence="1">Cell membrane</location>
        <topology evidence="1">Multi-pass membrane protein</topology>
    </subcellularLocation>
</comment>
<dbReference type="CDD" id="cd17503">
    <property type="entry name" value="MFS_LmrB_MDR_like"/>
    <property type="match status" value="1"/>
</dbReference>
<feature type="transmembrane region" description="Helical" evidence="6">
    <location>
        <begin position="323"/>
        <end position="344"/>
    </location>
</feature>
<dbReference type="Gene3D" id="1.20.1250.20">
    <property type="entry name" value="MFS general substrate transporter like domains"/>
    <property type="match status" value="1"/>
</dbReference>
<dbReference type="GO" id="GO:0005886">
    <property type="term" value="C:plasma membrane"/>
    <property type="evidence" value="ECO:0007669"/>
    <property type="project" value="UniProtKB-SubCell"/>
</dbReference>
<dbReference type="STRING" id="1620.IV67_GL000645"/>
<feature type="transmembrane region" description="Helical" evidence="6">
    <location>
        <begin position="139"/>
        <end position="157"/>
    </location>
</feature>
<accession>A0A0R2JP14</accession>
<sequence length="450" mass="48761">MKTMKTKEWHVLAAVIAAGLMSFSGVLIETSMNVTFPHLMEEFNTDANGIQWVTTGYLLAIAVIVPVSAYLLKSYSVRKLFVTANVLFLIGLLLDSWAPTLSILLVGRVFQGVGTGIALPLMFHIILTKSPMSQRGVMMGIGTMTTSIAPAIGPTYGGILLSSLGWRSIFWFLVPLLLIALVLGLWSIPAENVTRTERFNWGAFVTLMIGLSSLLISVEKMSWQYLLISIVFLGGFYWFNQKLQLLNLSVFKNAKFDALTYSFLVYQATLLGISFVLPNYLQLGLHVTSTQAGLFMFPGAVIGAILAPLSGRILDQIGPRKPILFGIATSATALVIMSVFFPILSFWTLLLAHMLLMVGTGLSYSNLMTVTLGSLPESQSADGNSILNTLQQFVGASATAIVAQIFASNVDLHAHGVVLGSQYGVALIAILMVISVIVFLGVKKYLPKHA</sequence>
<feature type="domain" description="Major facilitator superfamily (MFS) profile" evidence="7">
    <location>
        <begin position="10"/>
        <end position="447"/>
    </location>
</feature>
<feature type="transmembrane region" description="Helical" evidence="6">
    <location>
        <begin position="350"/>
        <end position="372"/>
    </location>
</feature>
<keyword evidence="2" id="KW-0813">Transport</keyword>
<organism evidence="8 9">
    <name type="scientific">Weissella minor</name>
    <dbReference type="NCBI Taxonomy" id="1620"/>
    <lineage>
        <taxon>Bacteria</taxon>
        <taxon>Bacillati</taxon>
        <taxon>Bacillota</taxon>
        <taxon>Bacilli</taxon>
        <taxon>Lactobacillales</taxon>
        <taxon>Lactobacillaceae</taxon>
        <taxon>Weissella</taxon>
    </lineage>
</organism>
<feature type="transmembrane region" description="Helical" evidence="6">
    <location>
        <begin position="222"/>
        <end position="239"/>
    </location>
</feature>
<evidence type="ECO:0000256" key="5">
    <source>
        <dbReference type="ARBA" id="ARBA00023136"/>
    </source>
</evidence>
<dbReference type="GO" id="GO:0022857">
    <property type="term" value="F:transmembrane transporter activity"/>
    <property type="evidence" value="ECO:0007669"/>
    <property type="project" value="InterPro"/>
</dbReference>
<protein>
    <submittedName>
        <fullName evidence="8">Multidrug resistance efflux pump</fullName>
    </submittedName>
</protein>
<feature type="transmembrane region" description="Helical" evidence="6">
    <location>
        <begin position="52"/>
        <end position="72"/>
    </location>
</feature>
<dbReference type="SUPFAM" id="SSF103473">
    <property type="entry name" value="MFS general substrate transporter"/>
    <property type="match status" value="1"/>
</dbReference>
<dbReference type="EMBL" id="JQCD01000024">
    <property type="protein sequence ID" value="KRN77125.1"/>
    <property type="molecule type" value="Genomic_DNA"/>
</dbReference>
<dbReference type="Proteomes" id="UP000051673">
    <property type="component" value="Unassembled WGS sequence"/>
</dbReference>
<evidence type="ECO:0000259" key="7">
    <source>
        <dbReference type="PROSITE" id="PS50850"/>
    </source>
</evidence>
<proteinExistence type="predicted"/>
<keyword evidence="4 6" id="KW-1133">Transmembrane helix</keyword>
<evidence type="ECO:0000256" key="2">
    <source>
        <dbReference type="ARBA" id="ARBA00022448"/>
    </source>
</evidence>
<keyword evidence="5 6" id="KW-0472">Membrane</keyword>
<dbReference type="InterPro" id="IPR020846">
    <property type="entry name" value="MFS_dom"/>
</dbReference>
<dbReference type="InterPro" id="IPR036259">
    <property type="entry name" value="MFS_trans_sf"/>
</dbReference>
<name>A0A0R2JP14_9LACO</name>
<gene>
    <name evidence="8" type="ORF">IV67_GL000645</name>
</gene>
<evidence type="ECO:0000256" key="4">
    <source>
        <dbReference type="ARBA" id="ARBA00022989"/>
    </source>
</evidence>
<feature type="transmembrane region" description="Helical" evidence="6">
    <location>
        <begin position="199"/>
        <end position="216"/>
    </location>
</feature>
<feature type="transmembrane region" description="Helical" evidence="6">
    <location>
        <begin position="393"/>
        <end position="410"/>
    </location>
</feature>
<dbReference type="Pfam" id="PF07690">
    <property type="entry name" value="MFS_1"/>
    <property type="match status" value="1"/>
</dbReference>
<feature type="transmembrane region" description="Helical" evidence="6">
    <location>
        <begin position="169"/>
        <end position="187"/>
    </location>
</feature>
<comment type="caution">
    <text evidence="8">The sequence shown here is derived from an EMBL/GenBank/DDBJ whole genome shotgun (WGS) entry which is preliminary data.</text>
</comment>
<dbReference type="PANTHER" id="PTHR42718">
    <property type="entry name" value="MAJOR FACILITATOR SUPERFAMILY MULTIDRUG TRANSPORTER MFSC"/>
    <property type="match status" value="1"/>
</dbReference>
<evidence type="ECO:0000313" key="8">
    <source>
        <dbReference type="EMBL" id="KRN77125.1"/>
    </source>
</evidence>
<feature type="transmembrane region" description="Helical" evidence="6">
    <location>
        <begin position="79"/>
        <end position="97"/>
    </location>
</feature>
<dbReference type="Gene3D" id="1.20.1720.10">
    <property type="entry name" value="Multidrug resistance protein D"/>
    <property type="match status" value="1"/>
</dbReference>
<feature type="transmembrane region" description="Helical" evidence="6">
    <location>
        <begin position="259"/>
        <end position="280"/>
    </location>
</feature>
<evidence type="ECO:0000313" key="9">
    <source>
        <dbReference type="Proteomes" id="UP000051673"/>
    </source>
</evidence>